<dbReference type="RefSeq" id="WP_067658227.1">
    <property type="nucleotide sequence ID" value="NZ_FQXG01000001.1"/>
</dbReference>
<dbReference type="PANTHER" id="PTHR19328">
    <property type="entry name" value="HEDGEHOG-INTERACTING PROTEIN"/>
    <property type="match status" value="1"/>
</dbReference>
<dbReference type="InterPro" id="IPR012938">
    <property type="entry name" value="Glc/Sorbosone_DH"/>
</dbReference>
<evidence type="ECO:0000313" key="3">
    <source>
        <dbReference type="EMBL" id="SHG91064.1"/>
    </source>
</evidence>
<dbReference type="Proteomes" id="UP000184268">
    <property type="component" value="Unassembled WGS sequence"/>
</dbReference>
<organism evidence="3 4">
    <name type="scientific">Ferrimonas marina</name>
    <dbReference type="NCBI Taxonomy" id="299255"/>
    <lineage>
        <taxon>Bacteria</taxon>
        <taxon>Pseudomonadati</taxon>
        <taxon>Pseudomonadota</taxon>
        <taxon>Gammaproteobacteria</taxon>
        <taxon>Alteromonadales</taxon>
        <taxon>Ferrimonadaceae</taxon>
        <taxon>Ferrimonas</taxon>
    </lineage>
</organism>
<dbReference type="Pfam" id="PF07995">
    <property type="entry name" value="GSDH"/>
    <property type="match status" value="1"/>
</dbReference>
<evidence type="ECO:0000259" key="2">
    <source>
        <dbReference type="Pfam" id="PF07995"/>
    </source>
</evidence>
<dbReference type="AlphaFoldDB" id="A0A1M5NNA4"/>
<evidence type="ECO:0000256" key="1">
    <source>
        <dbReference type="SAM" id="SignalP"/>
    </source>
</evidence>
<protein>
    <submittedName>
        <fullName evidence="3">Glucose/arabinose dehydrogenase, beta-propeller fold</fullName>
    </submittedName>
</protein>
<dbReference type="PANTHER" id="PTHR19328:SF75">
    <property type="entry name" value="ALDOSE SUGAR DEHYDROGENASE YLII"/>
    <property type="match status" value="1"/>
</dbReference>
<feature type="chain" id="PRO_5009912649" evidence="1">
    <location>
        <begin position="26"/>
        <end position="378"/>
    </location>
</feature>
<dbReference type="InterPro" id="IPR011041">
    <property type="entry name" value="Quinoprot_gluc/sorb_DH_b-prop"/>
</dbReference>
<dbReference type="InterPro" id="IPR011042">
    <property type="entry name" value="6-blade_b-propeller_TolB-like"/>
</dbReference>
<dbReference type="SUPFAM" id="SSF50952">
    <property type="entry name" value="Soluble quinoprotein glucose dehydrogenase"/>
    <property type="match status" value="1"/>
</dbReference>
<sequence length="378" mass="41654">MFKPFNKLHLSVSVLLLSLSSVSHADALYQETSEQGEVAVELVAEGFGVVWGMAFLSDDEIVFTERDGKMGVVSISSGKVQRIEGVPQVKAEGQGGLLDVATAPGFKAGDWIYLTYSKDIDGEGVTVLARAKLAKGKVESWEELVVTQSRSDTGRHYGSRIEFDGQGHVFFTIGDRGVRPSSQDLQQHNGSVLRVKLDGSVPSDNPFVDNKDVLPEIWSYGHRNPQGIARDATNDRLWVNEHGPRGGDEINLVEPKRNYGWPVISYGKEYWGPKSVGEGTHKEGMEQPKKVYTPSIAPSSLMLYTGEVFPAWSGNLFSGALKLTHINRVAVDDKGEIQGEERLLEDFEERIRSLRQGPDGFIYFSTDSGKILRLVPAK</sequence>
<evidence type="ECO:0000313" key="4">
    <source>
        <dbReference type="Proteomes" id="UP000184268"/>
    </source>
</evidence>
<dbReference type="STRING" id="299255.SAMN02745129_1123"/>
<proteinExistence type="predicted"/>
<reference evidence="3 4" key="1">
    <citation type="submission" date="2016-11" db="EMBL/GenBank/DDBJ databases">
        <authorList>
            <person name="Jaros S."/>
            <person name="Januszkiewicz K."/>
            <person name="Wedrychowicz H."/>
        </authorList>
    </citation>
    <scope>NUCLEOTIDE SEQUENCE [LARGE SCALE GENOMIC DNA]</scope>
    <source>
        <strain evidence="3 4">DSM 16917</strain>
    </source>
</reference>
<feature type="domain" description="Glucose/Sorbosone dehydrogenase" evidence="2">
    <location>
        <begin position="50"/>
        <end position="373"/>
    </location>
</feature>
<dbReference type="Gene3D" id="2.120.10.30">
    <property type="entry name" value="TolB, C-terminal domain"/>
    <property type="match status" value="1"/>
</dbReference>
<feature type="signal peptide" evidence="1">
    <location>
        <begin position="1"/>
        <end position="25"/>
    </location>
</feature>
<dbReference type="EMBL" id="FQXG01000001">
    <property type="protein sequence ID" value="SHG91064.1"/>
    <property type="molecule type" value="Genomic_DNA"/>
</dbReference>
<dbReference type="OrthoDB" id="9770043at2"/>
<gene>
    <name evidence="3" type="ORF">SAMN02745129_1123</name>
</gene>
<name>A0A1M5NNA4_9GAMM</name>
<keyword evidence="1" id="KW-0732">Signal</keyword>
<accession>A0A1M5NNA4</accession>
<keyword evidence="4" id="KW-1185">Reference proteome</keyword>